<accession>A0ACB9HRA9</accession>
<reference evidence="1 2" key="2">
    <citation type="journal article" date="2022" name="Mol. Ecol. Resour.">
        <title>The genomes of chicory, endive, great burdock and yacon provide insights into Asteraceae paleo-polyploidization history and plant inulin production.</title>
        <authorList>
            <person name="Fan W."/>
            <person name="Wang S."/>
            <person name="Wang H."/>
            <person name="Wang A."/>
            <person name="Jiang F."/>
            <person name="Liu H."/>
            <person name="Zhao H."/>
            <person name="Xu D."/>
            <person name="Zhang Y."/>
        </authorList>
    </citation>
    <scope>NUCLEOTIDE SEQUENCE [LARGE SCALE GENOMIC DNA]</scope>
    <source>
        <strain evidence="2">cv. Yunnan</strain>
        <tissue evidence="1">Leaves</tissue>
    </source>
</reference>
<evidence type="ECO:0000313" key="2">
    <source>
        <dbReference type="Proteomes" id="UP001056120"/>
    </source>
</evidence>
<organism evidence="1 2">
    <name type="scientific">Smallanthus sonchifolius</name>
    <dbReference type="NCBI Taxonomy" id="185202"/>
    <lineage>
        <taxon>Eukaryota</taxon>
        <taxon>Viridiplantae</taxon>
        <taxon>Streptophyta</taxon>
        <taxon>Embryophyta</taxon>
        <taxon>Tracheophyta</taxon>
        <taxon>Spermatophyta</taxon>
        <taxon>Magnoliopsida</taxon>
        <taxon>eudicotyledons</taxon>
        <taxon>Gunneridae</taxon>
        <taxon>Pentapetalae</taxon>
        <taxon>asterids</taxon>
        <taxon>campanulids</taxon>
        <taxon>Asterales</taxon>
        <taxon>Asteraceae</taxon>
        <taxon>Asteroideae</taxon>
        <taxon>Heliantheae alliance</taxon>
        <taxon>Millerieae</taxon>
        <taxon>Smallanthus</taxon>
    </lineage>
</organism>
<gene>
    <name evidence="1" type="ORF">L1987_33526</name>
</gene>
<comment type="caution">
    <text evidence="1">The sequence shown here is derived from an EMBL/GenBank/DDBJ whole genome shotgun (WGS) entry which is preliminary data.</text>
</comment>
<sequence length="137" mass="15112">MKLAPNVGFFREALVQSTLHILFPNPIDASFDSEASIPEKTLHLGPISGLDLQENGSTCVSVGEDGRVNLISVGDYGLDYCRVFDSKWLVSYTAARWASPTEFATGGLGNSVQWWDQRFRGDIESKFHSLRATGKEN</sequence>
<dbReference type="EMBL" id="CM042028">
    <property type="protein sequence ID" value="KAI3798255.1"/>
    <property type="molecule type" value="Genomic_DNA"/>
</dbReference>
<name>A0ACB9HRA9_9ASTR</name>
<evidence type="ECO:0000313" key="1">
    <source>
        <dbReference type="EMBL" id="KAI3798255.1"/>
    </source>
</evidence>
<proteinExistence type="predicted"/>
<protein>
    <submittedName>
        <fullName evidence="1">Uncharacterized protein</fullName>
    </submittedName>
</protein>
<dbReference type="Proteomes" id="UP001056120">
    <property type="component" value="Linkage Group LG11"/>
</dbReference>
<keyword evidence="2" id="KW-1185">Reference proteome</keyword>
<reference evidence="2" key="1">
    <citation type="journal article" date="2022" name="Mol. Ecol. Resour.">
        <title>The genomes of chicory, endive, great burdock and yacon provide insights into Asteraceae palaeo-polyploidization history and plant inulin production.</title>
        <authorList>
            <person name="Fan W."/>
            <person name="Wang S."/>
            <person name="Wang H."/>
            <person name="Wang A."/>
            <person name="Jiang F."/>
            <person name="Liu H."/>
            <person name="Zhao H."/>
            <person name="Xu D."/>
            <person name="Zhang Y."/>
        </authorList>
    </citation>
    <scope>NUCLEOTIDE SEQUENCE [LARGE SCALE GENOMIC DNA]</scope>
    <source>
        <strain evidence="2">cv. Yunnan</strain>
    </source>
</reference>